<feature type="transmembrane region" description="Helical" evidence="1">
    <location>
        <begin position="23"/>
        <end position="44"/>
    </location>
</feature>
<sequence length="81" mass="8524">MTASHQPTDESDRSTVEKASEFLGLWKTWIVAAGSVAIAVYAGLNPELAPGGYVPIFLAFAAAAVLYGVQKLDFTADPLPV</sequence>
<proteinExistence type="predicted"/>
<protein>
    <submittedName>
        <fullName evidence="2">Uncharacterized protein</fullName>
    </submittedName>
</protein>
<accession>A0ABD5R8K1</accession>
<keyword evidence="3" id="KW-1185">Reference proteome</keyword>
<name>A0ABD5R8K1_9EURY</name>
<reference evidence="2 3" key="1">
    <citation type="journal article" date="2019" name="Int. J. Syst. Evol. Microbiol.">
        <title>The Global Catalogue of Microorganisms (GCM) 10K type strain sequencing project: providing services to taxonomists for standard genome sequencing and annotation.</title>
        <authorList>
            <consortium name="The Broad Institute Genomics Platform"/>
            <consortium name="The Broad Institute Genome Sequencing Center for Infectious Disease"/>
            <person name="Wu L."/>
            <person name="Ma J."/>
        </authorList>
    </citation>
    <scope>NUCLEOTIDE SEQUENCE [LARGE SCALE GENOMIC DNA]</scope>
    <source>
        <strain evidence="2 3">CGMCC 1.12237</strain>
    </source>
</reference>
<dbReference type="EMBL" id="JBHSKX010000001">
    <property type="protein sequence ID" value="MFC5366176.1"/>
    <property type="molecule type" value="Genomic_DNA"/>
</dbReference>
<evidence type="ECO:0000256" key="1">
    <source>
        <dbReference type="SAM" id="Phobius"/>
    </source>
</evidence>
<comment type="caution">
    <text evidence="2">The sequence shown here is derived from an EMBL/GenBank/DDBJ whole genome shotgun (WGS) entry which is preliminary data.</text>
</comment>
<dbReference type="RefSeq" id="WP_227228471.1">
    <property type="nucleotide sequence ID" value="NZ_JAJCVJ010000001.1"/>
</dbReference>
<keyword evidence="1" id="KW-1133">Transmembrane helix</keyword>
<keyword evidence="1" id="KW-0812">Transmembrane</keyword>
<dbReference type="AlphaFoldDB" id="A0ABD5R8K1"/>
<dbReference type="Proteomes" id="UP001596201">
    <property type="component" value="Unassembled WGS sequence"/>
</dbReference>
<evidence type="ECO:0000313" key="2">
    <source>
        <dbReference type="EMBL" id="MFC5366176.1"/>
    </source>
</evidence>
<feature type="transmembrane region" description="Helical" evidence="1">
    <location>
        <begin position="50"/>
        <end position="69"/>
    </location>
</feature>
<gene>
    <name evidence="2" type="ORF">ACFPJ5_04445</name>
</gene>
<keyword evidence="1" id="KW-0472">Membrane</keyword>
<organism evidence="2 3">
    <name type="scientific">Salinirubrum litoreum</name>
    <dbReference type="NCBI Taxonomy" id="1126234"/>
    <lineage>
        <taxon>Archaea</taxon>
        <taxon>Methanobacteriati</taxon>
        <taxon>Methanobacteriota</taxon>
        <taxon>Stenosarchaea group</taxon>
        <taxon>Halobacteria</taxon>
        <taxon>Halobacteriales</taxon>
        <taxon>Haloferacaceae</taxon>
        <taxon>Salinirubrum</taxon>
    </lineage>
</organism>
<evidence type="ECO:0000313" key="3">
    <source>
        <dbReference type="Proteomes" id="UP001596201"/>
    </source>
</evidence>